<comment type="caution">
    <text evidence="1">The sequence shown here is derived from an EMBL/GenBank/DDBJ whole genome shotgun (WGS) entry which is preliminary data.</text>
</comment>
<dbReference type="Proteomes" id="UP001229421">
    <property type="component" value="Unassembled WGS sequence"/>
</dbReference>
<proteinExistence type="predicted"/>
<organism evidence="1 2">
    <name type="scientific">Tagetes erecta</name>
    <name type="common">African marigold</name>
    <dbReference type="NCBI Taxonomy" id="13708"/>
    <lineage>
        <taxon>Eukaryota</taxon>
        <taxon>Viridiplantae</taxon>
        <taxon>Streptophyta</taxon>
        <taxon>Embryophyta</taxon>
        <taxon>Tracheophyta</taxon>
        <taxon>Spermatophyta</taxon>
        <taxon>Magnoliopsida</taxon>
        <taxon>eudicotyledons</taxon>
        <taxon>Gunneridae</taxon>
        <taxon>Pentapetalae</taxon>
        <taxon>asterids</taxon>
        <taxon>campanulids</taxon>
        <taxon>Asterales</taxon>
        <taxon>Asteraceae</taxon>
        <taxon>Asteroideae</taxon>
        <taxon>Heliantheae alliance</taxon>
        <taxon>Tageteae</taxon>
        <taxon>Tagetes</taxon>
    </lineage>
</organism>
<dbReference type="EMBL" id="JAUHHV010000003">
    <property type="protein sequence ID" value="KAK1429443.1"/>
    <property type="molecule type" value="Genomic_DNA"/>
</dbReference>
<dbReference type="AlphaFoldDB" id="A0AAD8KXP6"/>
<keyword evidence="2" id="KW-1185">Reference proteome</keyword>
<evidence type="ECO:0000313" key="1">
    <source>
        <dbReference type="EMBL" id="KAK1429443.1"/>
    </source>
</evidence>
<accession>A0AAD8KXP6</accession>
<protein>
    <submittedName>
        <fullName evidence="1">Uncharacterized protein</fullName>
    </submittedName>
</protein>
<name>A0AAD8KXP6_TARER</name>
<evidence type="ECO:0000313" key="2">
    <source>
        <dbReference type="Proteomes" id="UP001229421"/>
    </source>
</evidence>
<reference evidence="1" key="1">
    <citation type="journal article" date="2023" name="bioRxiv">
        <title>Improved chromosome-level genome assembly for marigold (Tagetes erecta).</title>
        <authorList>
            <person name="Jiang F."/>
            <person name="Yuan L."/>
            <person name="Wang S."/>
            <person name="Wang H."/>
            <person name="Xu D."/>
            <person name="Wang A."/>
            <person name="Fan W."/>
        </authorList>
    </citation>
    <scope>NUCLEOTIDE SEQUENCE</scope>
    <source>
        <strain evidence="1">WSJ</strain>
        <tissue evidence="1">Leaf</tissue>
    </source>
</reference>
<gene>
    <name evidence="1" type="ORF">QVD17_11652</name>
</gene>
<sequence>MAITKKFHEERLAINLTRKNYEDNYSWTKHSIKVEMWKKKGKLHEQYEGFRSPSLLREPVRSRVVEFWGSEMSRNSKIKKNHLCSNALGGVGVWGFAT</sequence>